<sequence>MFDRASWQRWRGLFDALRESDPGGWEGDVLLPWVEANAPAVAELHRIGHADNRSVVVPRDPTHHTPLETLYVLSRVLDLLIAPPVTGDPGPVGSVRPHPGYGAFGAALGCRRIEEEEFHPFLHEIVEVLPAGDPDEPVRLVGQRWPGLFAGSMLVTRAGVMVRAGANRLVPEVAERSTLYWAWRRHHRPVLDLSHAWGSNSQWGTDFRRDYWADGRLYYNVDAGHRRPIDHPELSREAAHDLLRYRCGTTVDVGRDQWIWDTGLVEPAPR</sequence>
<protein>
    <submittedName>
        <fullName evidence="1">Uncharacterized protein</fullName>
    </submittedName>
</protein>
<evidence type="ECO:0000313" key="1">
    <source>
        <dbReference type="EMBL" id="GAA5201260.1"/>
    </source>
</evidence>
<comment type="caution">
    <text evidence="1">The sequence shown here is derived from an EMBL/GenBank/DDBJ whole genome shotgun (WGS) entry which is preliminary data.</text>
</comment>
<gene>
    <name evidence="1" type="ORF">GCM10023322_80880</name>
</gene>
<evidence type="ECO:0000313" key="2">
    <source>
        <dbReference type="Proteomes" id="UP001501570"/>
    </source>
</evidence>
<proteinExistence type="predicted"/>
<organism evidence="1 2">
    <name type="scientific">Rugosimonospora acidiphila</name>
    <dbReference type="NCBI Taxonomy" id="556531"/>
    <lineage>
        <taxon>Bacteria</taxon>
        <taxon>Bacillati</taxon>
        <taxon>Actinomycetota</taxon>
        <taxon>Actinomycetes</taxon>
        <taxon>Micromonosporales</taxon>
        <taxon>Micromonosporaceae</taxon>
        <taxon>Rugosimonospora</taxon>
    </lineage>
</organism>
<keyword evidence="2" id="KW-1185">Reference proteome</keyword>
<dbReference type="Proteomes" id="UP001501570">
    <property type="component" value="Unassembled WGS sequence"/>
</dbReference>
<accession>A0ABP9SV78</accession>
<dbReference type="RefSeq" id="WP_345638952.1">
    <property type="nucleotide sequence ID" value="NZ_BAABJQ010000049.1"/>
</dbReference>
<reference evidence="2" key="1">
    <citation type="journal article" date="2019" name="Int. J. Syst. Evol. Microbiol.">
        <title>The Global Catalogue of Microorganisms (GCM) 10K type strain sequencing project: providing services to taxonomists for standard genome sequencing and annotation.</title>
        <authorList>
            <consortium name="The Broad Institute Genomics Platform"/>
            <consortium name="The Broad Institute Genome Sequencing Center for Infectious Disease"/>
            <person name="Wu L."/>
            <person name="Ma J."/>
        </authorList>
    </citation>
    <scope>NUCLEOTIDE SEQUENCE [LARGE SCALE GENOMIC DNA]</scope>
    <source>
        <strain evidence="2">JCM 18304</strain>
    </source>
</reference>
<dbReference type="EMBL" id="BAABJQ010000049">
    <property type="protein sequence ID" value="GAA5201260.1"/>
    <property type="molecule type" value="Genomic_DNA"/>
</dbReference>
<name>A0ABP9SV78_9ACTN</name>